<dbReference type="Proteomes" id="UP000630936">
    <property type="component" value="Unassembled WGS sequence"/>
</dbReference>
<reference evidence="2" key="2">
    <citation type="submission" date="2020-09" db="EMBL/GenBank/DDBJ databases">
        <authorList>
            <person name="Sun Q."/>
            <person name="Ohkuma M."/>
        </authorList>
    </citation>
    <scope>NUCLEOTIDE SEQUENCE</scope>
    <source>
        <strain evidence="2">JCM 4988</strain>
    </source>
</reference>
<evidence type="ECO:0000313" key="2">
    <source>
        <dbReference type="EMBL" id="GGZ12280.1"/>
    </source>
</evidence>
<dbReference type="RefSeq" id="WP_190120738.1">
    <property type="nucleotide sequence ID" value="NZ_BMWG01000001.1"/>
</dbReference>
<protein>
    <submittedName>
        <fullName evidence="2">Uncharacterized protein</fullName>
    </submittedName>
</protein>
<keyword evidence="3" id="KW-1185">Reference proteome</keyword>
<evidence type="ECO:0000256" key="1">
    <source>
        <dbReference type="SAM" id="MobiDB-lite"/>
    </source>
</evidence>
<evidence type="ECO:0000313" key="3">
    <source>
        <dbReference type="Proteomes" id="UP000630936"/>
    </source>
</evidence>
<dbReference type="AlphaFoldDB" id="A0A918PJ84"/>
<proteinExistence type="predicted"/>
<sequence>MNGPVEPRREYRCDVIAEGAVYGTAERAVFVLAATVEISPRQALLWMCNQARRIADRLDPDPARVPWGDRVPEEPADGQRPDGPTRLRDWARDYWTQKELRTQLREGAQVSLTVADGANGVFRLRARPVAVRSPRPDLGEIPAGPPFPPDLVCPTDSRPGRLTAHTATGAGPHQ</sequence>
<name>A0A918PJ84_9ACTN</name>
<accession>A0A918PJ84</accession>
<feature type="region of interest" description="Disordered" evidence="1">
    <location>
        <begin position="60"/>
        <end position="88"/>
    </location>
</feature>
<gene>
    <name evidence="2" type="ORF">GCM10010387_00160</name>
</gene>
<feature type="compositionally biased region" description="Basic and acidic residues" evidence="1">
    <location>
        <begin position="70"/>
        <end position="88"/>
    </location>
</feature>
<dbReference type="EMBL" id="BMWG01000001">
    <property type="protein sequence ID" value="GGZ12280.1"/>
    <property type="molecule type" value="Genomic_DNA"/>
</dbReference>
<comment type="caution">
    <text evidence="2">The sequence shown here is derived from an EMBL/GenBank/DDBJ whole genome shotgun (WGS) entry which is preliminary data.</text>
</comment>
<feature type="region of interest" description="Disordered" evidence="1">
    <location>
        <begin position="134"/>
        <end position="174"/>
    </location>
</feature>
<organism evidence="2 3">
    <name type="scientific">Streptomyces inusitatus</name>
    <dbReference type="NCBI Taxonomy" id="68221"/>
    <lineage>
        <taxon>Bacteria</taxon>
        <taxon>Bacillati</taxon>
        <taxon>Actinomycetota</taxon>
        <taxon>Actinomycetes</taxon>
        <taxon>Kitasatosporales</taxon>
        <taxon>Streptomycetaceae</taxon>
        <taxon>Streptomyces</taxon>
    </lineage>
</organism>
<reference evidence="2" key="1">
    <citation type="journal article" date="2014" name="Int. J. Syst. Evol. Microbiol.">
        <title>Complete genome sequence of Corynebacterium casei LMG S-19264T (=DSM 44701T), isolated from a smear-ripened cheese.</title>
        <authorList>
            <consortium name="US DOE Joint Genome Institute (JGI-PGF)"/>
            <person name="Walter F."/>
            <person name="Albersmeier A."/>
            <person name="Kalinowski J."/>
            <person name="Ruckert C."/>
        </authorList>
    </citation>
    <scope>NUCLEOTIDE SEQUENCE</scope>
    <source>
        <strain evidence="2">JCM 4988</strain>
    </source>
</reference>